<dbReference type="AlphaFoldDB" id="A0A563E6Q7"/>
<accession>A0A563E6Q7</accession>
<dbReference type="Pfam" id="PF05816">
    <property type="entry name" value="TelA"/>
    <property type="match status" value="1"/>
</dbReference>
<reference evidence="2 3" key="2">
    <citation type="submission" date="2019-08" db="EMBL/GenBank/DDBJ databases">
        <title>Jejuicoccus antrihumi gen. nov., sp. nov., a new member of the family Dermacoccaceae isolated from a cave.</title>
        <authorList>
            <person name="Schumann P."/>
            <person name="Kim I.S."/>
        </authorList>
    </citation>
    <scope>NUCLEOTIDE SEQUENCE [LARGE SCALE GENOMIC DNA]</scope>
    <source>
        <strain evidence="2 3">C5-26</strain>
    </source>
</reference>
<evidence type="ECO:0000313" key="3">
    <source>
        <dbReference type="Proteomes" id="UP000320244"/>
    </source>
</evidence>
<dbReference type="PANTHER" id="PTHR38432:SF1">
    <property type="entry name" value="TELA-LIKE PROTEIN SAOUHSC_01408"/>
    <property type="match status" value="1"/>
</dbReference>
<dbReference type="Proteomes" id="UP000320244">
    <property type="component" value="Unassembled WGS sequence"/>
</dbReference>
<dbReference type="PANTHER" id="PTHR38432">
    <property type="entry name" value="TELA-LIKE PROTEIN SAOUHSC_01408"/>
    <property type="match status" value="1"/>
</dbReference>
<proteinExistence type="inferred from homology"/>
<dbReference type="EMBL" id="VCQV01000003">
    <property type="protein sequence ID" value="TWP38187.1"/>
    <property type="molecule type" value="Genomic_DNA"/>
</dbReference>
<sequence length="417" mass="44883">MSDLNLDGGLASAGGNQAAGTAAAPADGLVLEAPKAVAVVAEEQAVQAVPVNDAAKTELEKKADAFVEDLASMDVKAPAFSQKVDSILQMGDSDIRRTSEVSNRMLQRPAAQGGKDSAQSKVGTTLVELRTTITDLDPNRADLTGVKKLLKWIPGGNKIENYFAKYQSAQSQIDAIIRALATGQDELRKDNASIEVERGNMWTAMQKLGEYNQLSTALDKAVEAKIAELQAAGKTEDADSMKSDVLFAVRQRRQDIMTQMAVSVQGYLALDLVRKNNLELIRGVDRAQTTTIAALRTAVIVAQALSQQKLVLDQITALNSTTSSLIERTSEQLKTQGAEINKQAASSTIEVDKLQRAFDNVFQTMDAIDTFRSQATQNMAQTIGALEGQVERAKPYLERSMKQQGLEGGRPQGQIGS</sequence>
<name>A0A563E6Q7_9MICO</name>
<evidence type="ECO:0000256" key="1">
    <source>
        <dbReference type="ARBA" id="ARBA00005541"/>
    </source>
</evidence>
<gene>
    <name evidence="2" type="ORF">FGL98_02865</name>
</gene>
<dbReference type="OrthoDB" id="1654346at2"/>
<keyword evidence="3" id="KW-1185">Reference proteome</keyword>
<organism evidence="2 3">
    <name type="scientific">Leekyejoonella antrihumi</name>
    <dbReference type="NCBI Taxonomy" id="1660198"/>
    <lineage>
        <taxon>Bacteria</taxon>
        <taxon>Bacillati</taxon>
        <taxon>Actinomycetota</taxon>
        <taxon>Actinomycetes</taxon>
        <taxon>Micrococcales</taxon>
        <taxon>Dermacoccaceae</taxon>
        <taxon>Leekyejoonella</taxon>
    </lineage>
</organism>
<dbReference type="InterPro" id="IPR008863">
    <property type="entry name" value="Toxic_anion-R_TelA"/>
</dbReference>
<comment type="caution">
    <text evidence="2">The sequence shown here is derived from an EMBL/GenBank/DDBJ whole genome shotgun (WGS) entry which is preliminary data.</text>
</comment>
<evidence type="ECO:0000313" key="2">
    <source>
        <dbReference type="EMBL" id="TWP38187.1"/>
    </source>
</evidence>
<reference evidence="2 3" key="1">
    <citation type="submission" date="2019-05" db="EMBL/GenBank/DDBJ databases">
        <authorList>
            <person name="Lee S.D."/>
        </authorList>
    </citation>
    <scope>NUCLEOTIDE SEQUENCE [LARGE SCALE GENOMIC DNA]</scope>
    <source>
        <strain evidence="2 3">C5-26</strain>
    </source>
</reference>
<protein>
    <submittedName>
        <fullName evidence="2">Toxic anion resistance protein</fullName>
    </submittedName>
</protein>
<comment type="similarity">
    <text evidence="1">Belongs to the TelA family.</text>
</comment>
<dbReference type="RefSeq" id="WP_146315164.1">
    <property type="nucleotide sequence ID" value="NZ_VCQV01000003.1"/>
</dbReference>